<dbReference type="GO" id="GO:0016787">
    <property type="term" value="F:hydrolase activity"/>
    <property type="evidence" value="ECO:0007669"/>
    <property type="project" value="UniProtKB-KW"/>
</dbReference>
<organism evidence="1 2">
    <name type="scientific">Candidatus Afipia apatlaquensis</name>
    <dbReference type="NCBI Taxonomy" id="2712852"/>
    <lineage>
        <taxon>Bacteria</taxon>
        <taxon>Pseudomonadati</taxon>
        <taxon>Pseudomonadota</taxon>
        <taxon>Alphaproteobacteria</taxon>
        <taxon>Hyphomicrobiales</taxon>
        <taxon>Nitrobacteraceae</taxon>
        <taxon>Afipia</taxon>
    </lineage>
</organism>
<evidence type="ECO:0000313" key="1">
    <source>
        <dbReference type="EMBL" id="NGX98205.1"/>
    </source>
</evidence>
<name>A0A7C9RIC6_9BRAD</name>
<reference evidence="1" key="1">
    <citation type="submission" date="2020-02" db="EMBL/GenBank/DDBJ databases">
        <title>Draft genome sequence of Candidatus Afipia apatlaquensis IBT-C3, a potential strain for decolorization of textile dyes.</title>
        <authorList>
            <person name="Sanchez-Reyes A."/>
            <person name="Breton-Deval L."/>
            <person name="Mangelson H."/>
            <person name="Sanchez-Flores A."/>
        </authorList>
    </citation>
    <scope>NUCLEOTIDE SEQUENCE [LARGE SCALE GENOMIC DNA]</scope>
    <source>
        <strain evidence="1">IBT-C3</strain>
    </source>
</reference>
<proteinExistence type="predicted"/>
<dbReference type="Proteomes" id="UP000480266">
    <property type="component" value="Unassembled WGS sequence"/>
</dbReference>
<protein>
    <submittedName>
        <fullName evidence="1">Metal-dependent hydrolase</fullName>
    </submittedName>
</protein>
<gene>
    <name evidence="1" type="ORF">G4V63_24265</name>
</gene>
<sequence>MICFCADEFHWRRIWQNPGEFLLSGPADMAFR</sequence>
<dbReference type="AlphaFoldDB" id="A0A7C9RIC6"/>
<accession>A0A7C9RIC6</accession>
<dbReference type="EMBL" id="JAAMRR010001229">
    <property type="protein sequence ID" value="NGX98205.1"/>
    <property type="molecule type" value="Genomic_DNA"/>
</dbReference>
<keyword evidence="2" id="KW-1185">Reference proteome</keyword>
<feature type="non-terminal residue" evidence="1">
    <location>
        <position position="32"/>
    </location>
</feature>
<evidence type="ECO:0000313" key="2">
    <source>
        <dbReference type="Proteomes" id="UP000480266"/>
    </source>
</evidence>
<comment type="caution">
    <text evidence="1">The sequence shown here is derived from an EMBL/GenBank/DDBJ whole genome shotgun (WGS) entry which is preliminary data.</text>
</comment>
<keyword evidence="1" id="KW-0378">Hydrolase</keyword>